<keyword evidence="2" id="KW-0964">Secreted</keyword>
<dbReference type="Proteomes" id="UP000269148">
    <property type="component" value="Unassembled WGS sequence"/>
</dbReference>
<dbReference type="Gene3D" id="1.10.8.40">
    <property type="entry name" value="Albumin-binding domain"/>
    <property type="match status" value="1"/>
</dbReference>
<dbReference type="PROSITE" id="PS50847">
    <property type="entry name" value="GRAM_POS_ANCHORING"/>
    <property type="match status" value="1"/>
</dbReference>
<evidence type="ECO:0000256" key="8">
    <source>
        <dbReference type="SAM" id="SignalP"/>
    </source>
</evidence>
<dbReference type="InterPro" id="IPR005877">
    <property type="entry name" value="YSIRK_signal_dom"/>
</dbReference>
<dbReference type="InterPro" id="IPR019931">
    <property type="entry name" value="LPXTG_anchor"/>
</dbReference>
<accession>A0A3L8GAF8</accession>
<dbReference type="PRINTS" id="PR00015">
    <property type="entry name" value="GPOSANCHOR"/>
</dbReference>
<gene>
    <name evidence="10" type="ORF">DIY07_09880</name>
</gene>
<evidence type="ECO:0000256" key="7">
    <source>
        <dbReference type="SAM" id="MobiDB-lite"/>
    </source>
</evidence>
<keyword evidence="3 8" id="KW-0732">Signal</keyword>
<evidence type="ECO:0000256" key="6">
    <source>
        <dbReference type="SAM" id="Coils"/>
    </source>
</evidence>
<keyword evidence="6" id="KW-0175">Coiled coil</keyword>
<feature type="coiled-coil region" evidence="6">
    <location>
        <begin position="58"/>
        <end position="153"/>
    </location>
</feature>
<dbReference type="RefSeq" id="WP_121792137.1">
    <property type="nucleotide sequence ID" value="NZ_QLQC01000084.1"/>
</dbReference>
<evidence type="ECO:0000259" key="9">
    <source>
        <dbReference type="PROSITE" id="PS50847"/>
    </source>
</evidence>
<protein>
    <submittedName>
        <fullName evidence="10">YSIRK signal domain/LPXTG anchor domain surface protein</fullName>
    </submittedName>
</protein>
<evidence type="ECO:0000313" key="10">
    <source>
        <dbReference type="EMBL" id="RLU54766.1"/>
    </source>
</evidence>
<evidence type="ECO:0000313" key="11">
    <source>
        <dbReference type="Proteomes" id="UP000269148"/>
    </source>
</evidence>
<evidence type="ECO:0000256" key="1">
    <source>
        <dbReference type="ARBA" id="ARBA00022512"/>
    </source>
</evidence>
<organism evidence="10 11">
    <name type="scientific">Streptococcus iniae</name>
    <name type="common">Streptococcus shiloi</name>
    <dbReference type="NCBI Taxonomy" id="1346"/>
    <lineage>
        <taxon>Bacteria</taxon>
        <taxon>Bacillati</taxon>
        <taxon>Bacillota</taxon>
        <taxon>Bacilli</taxon>
        <taxon>Lactobacillales</taxon>
        <taxon>Streptococcaceae</taxon>
        <taxon>Streptococcus</taxon>
    </lineage>
</organism>
<proteinExistence type="predicted"/>
<dbReference type="AlphaFoldDB" id="A0A3L8GAF8"/>
<keyword evidence="4" id="KW-0677">Repeat</keyword>
<dbReference type="EMBL" id="QLQD01000083">
    <property type="protein sequence ID" value="RLU54766.1"/>
    <property type="molecule type" value="Genomic_DNA"/>
</dbReference>
<keyword evidence="1" id="KW-0134">Cell wall</keyword>
<reference evidence="10 11" key="1">
    <citation type="submission" date="2018-06" db="EMBL/GenBank/DDBJ databases">
        <title>Mutators as drivers of adaptation in pathogenic bacteria and a risk factor for host jumps and vaccine escape.</title>
        <authorList>
            <person name="Barnes A.C."/>
            <person name="Silayeva O."/>
        </authorList>
    </citation>
    <scope>NUCLEOTIDE SEQUENCE [LARGE SCALE GENOMIC DNA]</scope>
    <source>
        <strain evidence="10 11">QMA0445</strain>
    </source>
</reference>
<feature type="domain" description="Gram-positive cocci surface proteins LPxTG" evidence="9">
    <location>
        <begin position="328"/>
        <end position="362"/>
    </location>
</feature>
<dbReference type="OrthoDB" id="2237779at2"/>
<name>A0A3L8GAF8_STRIN</name>
<dbReference type="InterPro" id="IPR019950">
    <property type="entry name" value="M_anchor"/>
</dbReference>
<dbReference type="Pfam" id="PF00746">
    <property type="entry name" value="Gram_pos_anchor"/>
    <property type="match status" value="1"/>
</dbReference>
<comment type="caution">
    <text evidence="10">The sequence shown here is derived from an EMBL/GenBank/DDBJ whole genome shotgun (WGS) entry which is preliminary data.</text>
</comment>
<sequence length="362" mass="39671">MEKEKQMKYFLRKSAYGLASVSAAFIIGSASVSADDVVTETKEDRAEMRTRLLEEAKMQEAAAAARKNENKATRLEMRAKLLSDSKEKEVLAALNVAKEKAKEEFTKLLDKNVPENEASLYTAIARVEVAKSIEEIEAVKKQTEKELEDIKVDKERKNIIAEATEGLTDFLKDEKPGEAPVNEELETVRKEALATLDRLGANRLIKKIVESAKSVQGIKDFMASTVPTLEENLKIAATEGLTEFLKSEKLPEMAPEVTPETPEVTPEVTPETPEVAPEAPKEEAPKADEKPAAPKKDEKAPATSKPAIAEAKKAMATPEAKKEVKNQLPSTGDSYNPFFTASAMAIVAGASLMAVDRKRKEN</sequence>
<feature type="compositionally biased region" description="Low complexity" evidence="7">
    <location>
        <begin position="254"/>
        <end position="278"/>
    </location>
</feature>
<feature type="compositionally biased region" description="Basic and acidic residues" evidence="7">
    <location>
        <begin position="279"/>
        <end position="300"/>
    </location>
</feature>
<evidence type="ECO:0000256" key="5">
    <source>
        <dbReference type="ARBA" id="ARBA00023088"/>
    </source>
</evidence>
<dbReference type="NCBIfam" id="TIGR01168">
    <property type="entry name" value="YSIRK_signal"/>
    <property type="match status" value="1"/>
</dbReference>
<evidence type="ECO:0000256" key="4">
    <source>
        <dbReference type="ARBA" id="ARBA00022737"/>
    </source>
</evidence>
<keyword evidence="5" id="KW-0572">Peptidoglycan-anchor</keyword>
<evidence type="ECO:0000256" key="2">
    <source>
        <dbReference type="ARBA" id="ARBA00022525"/>
    </source>
</evidence>
<feature type="signal peptide" evidence="8">
    <location>
        <begin position="1"/>
        <end position="34"/>
    </location>
</feature>
<evidence type="ECO:0000256" key="3">
    <source>
        <dbReference type="ARBA" id="ARBA00022729"/>
    </source>
</evidence>
<dbReference type="STRING" id="1346.BMF34_09630"/>
<feature type="region of interest" description="Disordered" evidence="7">
    <location>
        <begin position="248"/>
        <end position="332"/>
    </location>
</feature>
<feature type="chain" id="PRO_5018008603" evidence="8">
    <location>
        <begin position="35"/>
        <end position="362"/>
    </location>
</feature>
<dbReference type="NCBIfam" id="TIGR01167">
    <property type="entry name" value="LPXTG_anchor"/>
    <property type="match status" value="1"/>
</dbReference>